<feature type="repeat" description="WD" evidence="4">
    <location>
        <begin position="98"/>
        <end position="142"/>
    </location>
</feature>
<dbReference type="Pfam" id="PF00400">
    <property type="entry name" value="WD40"/>
    <property type="match status" value="3"/>
</dbReference>
<dbReference type="FunFam" id="2.130.10.10:FF:000190">
    <property type="entry name" value="Nuclear pore complex subunit"/>
    <property type="match status" value="1"/>
</dbReference>
<dbReference type="PROSITE" id="PS50082">
    <property type="entry name" value="WD_REPEATS_2"/>
    <property type="match status" value="2"/>
</dbReference>
<keyword evidence="2 4" id="KW-0853">WD repeat</keyword>
<keyword evidence="3" id="KW-0677">Repeat</keyword>
<dbReference type="SUPFAM" id="SSF50978">
    <property type="entry name" value="WD40 repeat-like"/>
    <property type="match status" value="1"/>
</dbReference>
<sequence length="336" mass="36875">MNNPAMRDTFEVANSPPDGISSLHFSSQADYLLASSWDNNVRIYEILQSGQANAKAMYSHEGPVLQAQWSPDGTMIASGGCDKAIKLYDINTGQSRQMGTHDQPVSCVRWVETGQGQSILATASWDKTLKYWDPRQPNPAMSVNLPERAYAMDTKKQLLVVGTAERHSCIINLSNPSTIFKTITVPLKFQTRSVACFNDAAGFAIGSIEGRAAIQYIDESKSSNNFTFKCQRSGNNIFPVNAISVNPVYGTMSTAGGDGTYNFWDKDAKIRLKFSDPVGGPITCSSFSRTGNIFAYAISYDWSKGYTGADGKIPNKIMLHACKEEDIKPRNKGTKR</sequence>
<dbReference type="Gene3D" id="2.130.10.10">
    <property type="entry name" value="YVTN repeat-like/Quinoprotein amine dehydrogenase"/>
    <property type="match status" value="1"/>
</dbReference>
<accession>A0A4P9Y374</accession>
<dbReference type="PANTHER" id="PTHR10971">
    <property type="entry name" value="MRNA EXPORT FACTOR AND BUB3"/>
    <property type="match status" value="1"/>
</dbReference>
<gene>
    <name evidence="5" type="ORF">BJ684DRAFT_22824</name>
</gene>
<dbReference type="PROSITE" id="PS50294">
    <property type="entry name" value="WD_REPEATS_REGION"/>
    <property type="match status" value="1"/>
</dbReference>
<proteinExistence type="inferred from homology"/>
<evidence type="ECO:0000313" key="5">
    <source>
        <dbReference type="EMBL" id="RKP13337.1"/>
    </source>
</evidence>
<dbReference type="SMART" id="SM00320">
    <property type="entry name" value="WD40"/>
    <property type="match status" value="4"/>
</dbReference>
<protein>
    <submittedName>
        <fullName evidence="5">WD40 repeat-like protein</fullName>
    </submittedName>
</protein>
<dbReference type="OrthoDB" id="256303at2759"/>
<reference evidence="6" key="1">
    <citation type="journal article" date="2018" name="Nat. Microbiol.">
        <title>Leveraging single-cell genomics to expand the fungal tree of life.</title>
        <authorList>
            <person name="Ahrendt S.R."/>
            <person name="Quandt C.A."/>
            <person name="Ciobanu D."/>
            <person name="Clum A."/>
            <person name="Salamov A."/>
            <person name="Andreopoulos B."/>
            <person name="Cheng J.F."/>
            <person name="Woyke T."/>
            <person name="Pelin A."/>
            <person name="Henrissat B."/>
            <person name="Reynolds N.K."/>
            <person name="Benny G.L."/>
            <person name="Smith M.E."/>
            <person name="James T.Y."/>
            <person name="Grigoriev I.V."/>
        </authorList>
    </citation>
    <scope>NUCLEOTIDE SEQUENCE [LARGE SCALE GENOMIC DNA]</scope>
</reference>
<dbReference type="AlphaFoldDB" id="A0A4P9Y374"/>
<evidence type="ECO:0000256" key="4">
    <source>
        <dbReference type="PROSITE-ProRule" id="PRU00221"/>
    </source>
</evidence>
<organism evidence="5 6">
    <name type="scientific">Piptocephalis cylindrospora</name>
    <dbReference type="NCBI Taxonomy" id="1907219"/>
    <lineage>
        <taxon>Eukaryota</taxon>
        <taxon>Fungi</taxon>
        <taxon>Fungi incertae sedis</taxon>
        <taxon>Zoopagomycota</taxon>
        <taxon>Zoopagomycotina</taxon>
        <taxon>Zoopagomycetes</taxon>
        <taxon>Zoopagales</taxon>
        <taxon>Piptocephalidaceae</taxon>
        <taxon>Piptocephalis</taxon>
    </lineage>
</organism>
<evidence type="ECO:0000256" key="3">
    <source>
        <dbReference type="ARBA" id="ARBA00022737"/>
    </source>
</evidence>
<evidence type="ECO:0000256" key="2">
    <source>
        <dbReference type="ARBA" id="ARBA00022574"/>
    </source>
</evidence>
<dbReference type="InterPro" id="IPR015943">
    <property type="entry name" value="WD40/YVTN_repeat-like_dom_sf"/>
</dbReference>
<evidence type="ECO:0000313" key="6">
    <source>
        <dbReference type="Proteomes" id="UP000267251"/>
    </source>
</evidence>
<dbReference type="EMBL" id="KZ988047">
    <property type="protein sequence ID" value="RKP13337.1"/>
    <property type="molecule type" value="Genomic_DNA"/>
</dbReference>
<name>A0A4P9Y374_9FUNG</name>
<comment type="similarity">
    <text evidence="1">Belongs to the WD repeat rae1 family.</text>
</comment>
<evidence type="ECO:0000256" key="1">
    <source>
        <dbReference type="ARBA" id="ARBA00007830"/>
    </source>
</evidence>
<feature type="repeat" description="WD" evidence="4">
    <location>
        <begin position="57"/>
        <end position="98"/>
    </location>
</feature>
<dbReference type="Proteomes" id="UP000267251">
    <property type="component" value="Unassembled WGS sequence"/>
</dbReference>
<dbReference type="InterPro" id="IPR036322">
    <property type="entry name" value="WD40_repeat_dom_sf"/>
</dbReference>
<keyword evidence="6" id="KW-1185">Reference proteome</keyword>
<dbReference type="InterPro" id="IPR001680">
    <property type="entry name" value="WD40_rpt"/>
</dbReference>